<dbReference type="Proteomes" id="UP000525652">
    <property type="component" value="Unassembled WGS sequence"/>
</dbReference>
<dbReference type="Pfam" id="PF00535">
    <property type="entry name" value="Glycos_transf_2"/>
    <property type="match status" value="1"/>
</dbReference>
<keyword evidence="3" id="KW-1185">Reference proteome</keyword>
<dbReference type="EMBL" id="JACHVA010000047">
    <property type="protein sequence ID" value="MBC2601191.1"/>
    <property type="molecule type" value="Genomic_DNA"/>
</dbReference>
<dbReference type="RefSeq" id="WP_185691917.1">
    <property type="nucleotide sequence ID" value="NZ_JACHVA010000047.1"/>
</dbReference>
<dbReference type="AlphaFoldDB" id="A0A7X1E3L6"/>
<reference evidence="2 3" key="1">
    <citation type="submission" date="2020-07" db="EMBL/GenBank/DDBJ databases">
        <authorList>
            <person name="Feng X."/>
        </authorList>
    </citation>
    <scope>NUCLEOTIDE SEQUENCE [LARGE SCALE GENOMIC DNA]</scope>
    <source>
        <strain evidence="2 3">JCM14086</strain>
    </source>
</reference>
<dbReference type="CDD" id="cd00761">
    <property type="entry name" value="Glyco_tranf_GTA_type"/>
    <property type="match status" value="1"/>
</dbReference>
<evidence type="ECO:0000313" key="2">
    <source>
        <dbReference type="EMBL" id="MBC2601191.1"/>
    </source>
</evidence>
<dbReference type="SUPFAM" id="SSF53448">
    <property type="entry name" value="Nucleotide-diphospho-sugar transferases"/>
    <property type="match status" value="1"/>
</dbReference>
<accession>A0A7X1E3L6</accession>
<organism evidence="2 3">
    <name type="scientific">Puniceicoccus vermicola</name>
    <dbReference type="NCBI Taxonomy" id="388746"/>
    <lineage>
        <taxon>Bacteria</taxon>
        <taxon>Pseudomonadati</taxon>
        <taxon>Verrucomicrobiota</taxon>
        <taxon>Opitutia</taxon>
        <taxon>Puniceicoccales</taxon>
        <taxon>Puniceicoccaceae</taxon>
        <taxon>Puniceicoccus</taxon>
    </lineage>
</organism>
<protein>
    <submittedName>
        <fullName evidence="2">Glycosyltransferase family 2 protein</fullName>
    </submittedName>
</protein>
<feature type="domain" description="Glycosyltransferase 2-like" evidence="1">
    <location>
        <begin position="5"/>
        <end position="132"/>
    </location>
</feature>
<gene>
    <name evidence="2" type="ORF">H5P30_05320</name>
</gene>
<comment type="caution">
    <text evidence="2">The sequence shown here is derived from an EMBL/GenBank/DDBJ whole genome shotgun (WGS) entry which is preliminary data.</text>
</comment>
<dbReference type="GO" id="GO:0016758">
    <property type="term" value="F:hexosyltransferase activity"/>
    <property type="evidence" value="ECO:0007669"/>
    <property type="project" value="UniProtKB-ARBA"/>
</dbReference>
<dbReference type="Gene3D" id="3.90.550.10">
    <property type="entry name" value="Spore Coat Polysaccharide Biosynthesis Protein SpsA, Chain A"/>
    <property type="match status" value="1"/>
</dbReference>
<sequence length="321" mass="36737">MKLVSVILTNYKRSDEAVRAFESISAQDYDEIEIVVVLDYPNREFCSFLSSVDCRFPIKIVSTSSPSSGLAAARNCGVSNSTGDYLAFIDDDDVWDRRKISFQSRRYRETASDVVSCGIRRHIGGGRETKISAVVRGSVRSYIQNCSGILRTVPSSIFISREYFYSIGGFDEDLVTGIDHDFWFKLAEADAVVDFVEKALVEEHVSGDIDTKMTTRIFERISGLEVFCDKWKPRFENLYGSIFSQEYFDKYKSIVLIELFLRTYRDMPEDSIKLFRNELGKVGLRHGLVANMKVRVIFLIGRRLSTFVQDVVRRIKNVVFI</sequence>
<evidence type="ECO:0000259" key="1">
    <source>
        <dbReference type="Pfam" id="PF00535"/>
    </source>
</evidence>
<dbReference type="PANTHER" id="PTHR22916">
    <property type="entry name" value="GLYCOSYLTRANSFERASE"/>
    <property type="match status" value="1"/>
</dbReference>
<keyword evidence="2" id="KW-0808">Transferase</keyword>
<dbReference type="PANTHER" id="PTHR22916:SF3">
    <property type="entry name" value="UDP-GLCNAC:BETAGAL BETA-1,3-N-ACETYLGLUCOSAMINYLTRANSFERASE-LIKE PROTEIN 1"/>
    <property type="match status" value="1"/>
</dbReference>
<proteinExistence type="predicted"/>
<evidence type="ECO:0000313" key="3">
    <source>
        <dbReference type="Proteomes" id="UP000525652"/>
    </source>
</evidence>
<name>A0A7X1E3L6_9BACT</name>
<dbReference type="InterPro" id="IPR001173">
    <property type="entry name" value="Glyco_trans_2-like"/>
</dbReference>
<dbReference type="InterPro" id="IPR029044">
    <property type="entry name" value="Nucleotide-diphossugar_trans"/>
</dbReference>